<dbReference type="Proteomes" id="UP000242254">
    <property type="component" value="Unassembled WGS sequence"/>
</dbReference>
<sequence>MTDDPPTCPYLGLLKASYLHGHTPPTWTTLSSLDIFLIIRGIAQWMCKLGRVVEGLLGKTRPILTATETCHFLPMCQMNPIYNFLQITGASPVQHE</sequence>
<evidence type="ECO:0000313" key="2">
    <source>
        <dbReference type="Proteomes" id="UP000242254"/>
    </source>
</evidence>
<name>A0A2G4SHP1_RHIZD</name>
<evidence type="ECO:0000313" key="1">
    <source>
        <dbReference type="EMBL" id="PHZ07906.1"/>
    </source>
</evidence>
<accession>A0A2G4SHP1</accession>
<reference evidence="1 2" key="1">
    <citation type="journal article" date="2016" name="Proc. Natl. Acad. Sci. U.S.A.">
        <title>Lipid metabolic changes in an early divergent fungus govern the establishment of a mutualistic symbiosis with endobacteria.</title>
        <authorList>
            <person name="Lastovetsky O.A."/>
            <person name="Gaspar M.L."/>
            <person name="Mondo S.J."/>
            <person name="LaButti K.M."/>
            <person name="Sandor L."/>
            <person name="Grigoriev I.V."/>
            <person name="Henry S.A."/>
            <person name="Pawlowska T.E."/>
        </authorList>
    </citation>
    <scope>NUCLEOTIDE SEQUENCE [LARGE SCALE GENOMIC DNA]</scope>
    <source>
        <strain evidence="1 2">ATCC 52813</strain>
    </source>
</reference>
<keyword evidence="2" id="KW-1185">Reference proteome</keyword>
<gene>
    <name evidence="1" type="ORF">RHIMIDRAFT_242258</name>
</gene>
<dbReference type="RefSeq" id="XP_023461614.1">
    <property type="nucleotide sequence ID" value="XM_023609737.1"/>
</dbReference>
<dbReference type="AlphaFoldDB" id="A0A2G4SHP1"/>
<dbReference type="EMBL" id="KZ303870">
    <property type="protein sequence ID" value="PHZ07906.1"/>
    <property type="molecule type" value="Genomic_DNA"/>
</dbReference>
<organism evidence="1 2">
    <name type="scientific">Rhizopus microsporus ATCC 52813</name>
    <dbReference type="NCBI Taxonomy" id="1340429"/>
    <lineage>
        <taxon>Eukaryota</taxon>
        <taxon>Fungi</taxon>
        <taxon>Fungi incertae sedis</taxon>
        <taxon>Mucoromycota</taxon>
        <taxon>Mucoromycotina</taxon>
        <taxon>Mucoromycetes</taxon>
        <taxon>Mucorales</taxon>
        <taxon>Mucorineae</taxon>
        <taxon>Rhizopodaceae</taxon>
        <taxon>Rhizopus</taxon>
    </lineage>
</organism>
<protein>
    <submittedName>
        <fullName evidence="1">Uncharacterized protein</fullName>
    </submittedName>
</protein>
<proteinExistence type="predicted"/>
<dbReference type="GeneID" id="35440727"/>